<dbReference type="GO" id="GO:0005859">
    <property type="term" value="C:muscle myosin complex"/>
    <property type="evidence" value="ECO:0007669"/>
    <property type="project" value="TreeGrafter"/>
</dbReference>
<keyword evidence="2" id="KW-0518">Myosin</keyword>
<reference evidence="5" key="1">
    <citation type="journal article" date="2013" name="J. Limnol.">
        <title>EF-hand proteins in onychophorans and tardigrades.</title>
        <authorList>
            <person name="Thiruketheeswaran P."/>
            <person name="Greven H."/>
            <person name="D'Haese J."/>
        </authorList>
    </citation>
    <scope>NUCLEOTIDE SEQUENCE</scope>
</reference>
<dbReference type="EMBL" id="KC603612">
    <property type="protein sequence ID" value="AHC56513.1"/>
    <property type="molecule type" value="mRNA"/>
</dbReference>
<dbReference type="AlphaFoldDB" id="A0A0A7AAG5"/>
<dbReference type="InterPro" id="IPR050230">
    <property type="entry name" value="CALM/Myosin/TropC-like"/>
</dbReference>
<dbReference type="InterPro" id="IPR002048">
    <property type="entry name" value="EF_hand_dom"/>
</dbReference>
<dbReference type="InterPro" id="IPR011992">
    <property type="entry name" value="EF-hand-dom_pair"/>
</dbReference>
<sequence>MADLGDAEVEHAREHFEYDMCAEGQVDALILGDLLRSLKLTPTAKLVEKHGGTKKAGEKKITLEEFMPIYAQVSKEKDQGTYADFMEGLKVYDKAENGTIIAAELRHVLLSLGEKMKEQEMDEIMHLCSNEDSEGNIKYEMFIKKVLAGPFPEEES</sequence>
<evidence type="ECO:0000256" key="2">
    <source>
        <dbReference type="ARBA" id="ARBA00023123"/>
    </source>
</evidence>
<proteinExistence type="evidence at transcript level"/>
<evidence type="ECO:0000259" key="4">
    <source>
        <dbReference type="PROSITE" id="PS50222"/>
    </source>
</evidence>
<name>A0A0A7AAG5_9BILA</name>
<accession>A0A0A7AAG5</accession>
<keyword evidence="3" id="KW-0505">Motor protein</keyword>
<dbReference type="PANTHER" id="PTHR23048">
    <property type="entry name" value="MYOSIN LIGHT CHAIN 1, 3"/>
    <property type="match status" value="1"/>
</dbReference>
<dbReference type="Gene3D" id="1.10.238.10">
    <property type="entry name" value="EF-hand"/>
    <property type="match status" value="2"/>
</dbReference>
<protein>
    <submittedName>
        <fullName evidence="5">Essential myosin light chain</fullName>
    </submittedName>
</protein>
<dbReference type="PROSITE" id="PS50222">
    <property type="entry name" value="EF_HAND_2"/>
    <property type="match status" value="1"/>
</dbReference>
<keyword evidence="1" id="KW-0677">Repeat</keyword>
<evidence type="ECO:0000313" key="5">
    <source>
        <dbReference type="EMBL" id="AHC56513.1"/>
    </source>
</evidence>
<evidence type="ECO:0000256" key="3">
    <source>
        <dbReference type="ARBA" id="ARBA00023175"/>
    </source>
</evidence>
<dbReference type="FunFam" id="1.10.238.10:FF:000001">
    <property type="entry name" value="Calmodulin 1"/>
    <property type="match status" value="1"/>
</dbReference>
<evidence type="ECO:0000256" key="1">
    <source>
        <dbReference type="ARBA" id="ARBA00022737"/>
    </source>
</evidence>
<feature type="domain" description="EF-hand" evidence="4">
    <location>
        <begin position="80"/>
        <end position="115"/>
    </location>
</feature>
<dbReference type="SUPFAM" id="SSF47473">
    <property type="entry name" value="EF-hand"/>
    <property type="match status" value="1"/>
</dbReference>
<dbReference type="GO" id="GO:0005509">
    <property type="term" value="F:calcium ion binding"/>
    <property type="evidence" value="ECO:0007669"/>
    <property type="project" value="InterPro"/>
</dbReference>
<dbReference type="PANTHER" id="PTHR23048:SF33">
    <property type="entry name" value="MYOSIN LIGHT CHAIN ALKALI"/>
    <property type="match status" value="1"/>
</dbReference>
<organism evidence="5">
    <name type="scientific">Peripatoides novaezealandiae</name>
    <dbReference type="NCBI Taxonomy" id="49105"/>
    <lineage>
        <taxon>Eukaryota</taxon>
        <taxon>Metazoa</taxon>
        <taxon>Ecdysozoa</taxon>
        <taxon>Onychophora</taxon>
        <taxon>Udeonychophora</taxon>
        <taxon>Euonychophora</taxon>
        <taxon>Peripatopsidae</taxon>
        <taxon>Peripatoides</taxon>
    </lineage>
</organism>